<dbReference type="AlphaFoldDB" id="A0A0P0V4Y6"/>
<gene>
    <name evidence="1" type="ordered locus">Os01g0604350</name>
    <name evidence="1" type="ORF">OSNPB_010604350</name>
</gene>
<name>A0A0P0V4Y6_ORYSJ</name>
<reference evidence="1 2" key="3">
    <citation type="journal article" date="2013" name="Rice">
        <title>Improvement of the Oryza sativa Nipponbare reference genome using next generation sequence and optical map data.</title>
        <authorList>
            <person name="Kawahara Y."/>
            <person name="de la Bastide M."/>
            <person name="Hamilton J.P."/>
            <person name="Kanamori H."/>
            <person name="McCombie W.R."/>
            <person name="Ouyang S."/>
            <person name="Schwartz D.C."/>
            <person name="Tanaka T."/>
            <person name="Wu J."/>
            <person name="Zhou S."/>
            <person name="Childs K.L."/>
            <person name="Davidson R.M."/>
            <person name="Lin H."/>
            <person name="Quesada-Ocampo L."/>
            <person name="Vaillancourt B."/>
            <person name="Sakai H."/>
            <person name="Lee S.S."/>
            <person name="Kim J."/>
            <person name="Numa H."/>
            <person name="Itoh T."/>
            <person name="Buell C.R."/>
            <person name="Matsumoto T."/>
        </authorList>
    </citation>
    <scope>NUCLEOTIDE SEQUENCE [LARGE SCALE GENOMIC DNA]</scope>
    <source>
        <strain evidence="2">cv. Nipponbare</strain>
    </source>
</reference>
<evidence type="ECO:0000313" key="1">
    <source>
        <dbReference type="EMBL" id="BAS73053.1"/>
    </source>
</evidence>
<proteinExistence type="predicted"/>
<dbReference type="InParanoid" id="A0A0P0V4Y6"/>
<sequence>MDSQLVCFLTGKDTVSKSPPLNTLLVEFAHPYTNGGSDDADNARDVIFGFTNGEAATLLDLGEYRDLVDCELHGVGVQHQHVLLVLERPENEAIGLHPGLKPMLVTVVRRNRRSSRLNVYPREMAPTVGAI</sequence>
<protein>
    <submittedName>
        <fullName evidence="1">Os01g0604350 protein</fullName>
    </submittedName>
</protein>
<keyword evidence="2" id="KW-1185">Reference proteome</keyword>
<dbReference type="Proteomes" id="UP000059680">
    <property type="component" value="Chromosome 1"/>
</dbReference>
<evidence type="ECO:0000313" key="2">
    <source>
        <dbReference type="Proteomes" id="UP000059680"/>
    </source>
</evidence>
<dbReference type="EMBL" id="AP014957">
    <property type="protein sequence ID" value="BAS73053.1"/>
    <property type="molecule type" value="Genomic_DNA"/>
</dbReference>
<dbReference type="PaxDb" id="39947-A0A0P0V4Y6"/>
<organism evidence="1 2">
    <name type="scientific">Oryza sativa subsp. japonica</name>
    <name type="common">Rice</name>
    <dbReference type="NCBI Taxonomy" id="39947"/>
    <lineage>
        <taxon>Eukaryota</taxon>
        <taxon>Viridiplantae</taxon>
        <taxon>Streptophyta</taxon>
        <taxon>Embryophyta</taxon>
        <taxon>Tracheophyta</taxon>
        <taxon>Spermatophyta</taxon>
        <taxon>Magnoliopsida</taxon>
        <taxon>Liliopsida</taxon>
        <taxon>Poales</taxon>
        <taxon>Poaceae</taxon>
        <taxon>BOP clade</taxon>
        <taxon>Oryzoideae</taxon>
        <taxon>Oryzeae</taxon>
        <taxon>Oryzinae</taxon>
        <taxon>Oryza</taxon>
        <taxon>Oryza sativa</taxon>
    </lineage>
</organism>
<reference evidence="2" key="1">
    <citation type="journal article" date="2005" name="Nature">
        <title>The map-based sequence of the rice genome.</title>
        <authorList>
            <consortium name="International rice genome sequencing project (IRGSP)"/>
            <person name="Matsumoto T."/>
            <person name="Wu J."/>
            <person name="Kanamori H."/>
            <person name="Katayose Y."/>
            <person name="Fujisawa M."/>
            <person name="Namiki N."/>
            <person name="Mizuno H."/>
            <person name="Yamamoto K."/>
            <person name="Antonio B.A."/>
            <person name="Baba T."/>
            <person name="Sakata K."/>
            <person name="Nagamura Y."/>
            <person name="Aoki H."/>
            <person name="Arikawa K."/>
            <person name="Arita K."/>
            <person name="Bito T."/>
            <person name="Chiden Y."/>
            <person name="Fujitsuka N."/>
            <person name="Fukunaka R."/>
            <person name="Hamada M."/>
            <person name="Harada C."/>
            <person name="Hayashi A."/>
            <person name="Hijishita S."/>
            <person name="Honda M."/>
            <person name="Hosokawa S."/>
            <person name="Ichikawa Y."/>
            <person name="Idonuma A."/>
            <person name="Iijima M."/>
            <person name="Ikeda M."/>
            <person name="Ikeno M."/>
            <person name="Ito K."/>
            <person name="Ito S."/>
            <person name="Ito T."/>
            <person name="Ito Y."/>
            <person name="Ito Y."/>
            <person name="Iwabuchi A."/>
            <person name="Kamiya K."/>
            <person name="Karasawa W."/>
            <person name="Kurita K."/>
            <person name="Katagiri S."/>
            <person name="Kikuta A."/>
            <person name="Kobayashi H."/>
            <person name="Kobayashi N."/>
            <person name="Machita K."/>
            <person name="Maehara T."/>
            <person name="Masukawa M."/>
            <person name="Mizubayashi T."/>
            <person name="Mukai Y."/>
            <person name="Nagasaki H."/>
            <person name="Nagata Y."/>
            <person name="Naito S."/>
            <person name="Nakashima M."/>
            <person name="Nakama Y."/>
            <person name="Nakamichi Y."/>
            <person name="Nakamura M."/>
            <person name="Meguro A."/>
            <person name="Negishi M."/>
            <person name="Ohta I."/>
            <person name="Ohta T."/>
            <person name="Okamoto M."/>
            <person name="Ono N."/>
            <person name="Saji S."/>
            <person name="Sakaguchi M."/>
            <person name="Sakai K."/>
            <person name="Shibata M."/>
            <person name="Shimokawa T."/>
            <person name="Song J."/>
            <person name="Takazaki Y."/>
            <person name="Terasawa K."/>
            <person name="Tsugane M."/>
            <person name="Tsuji K."/>
            <person name="Ueda S."/>
            <person name="Waki K."/>
            <person name="Yamagata H."/>
            <person name="Yamamoto M."/>
            <person name="Yamamoto S."/>
            <person name="Yamane H."/>
            <person name="Yoshiki S."/>
            <person name="Yoshihara R."/>
            <person name="Yukawa K."/>
            <person name="Zhong H."/>
            <person name="Yano M."/>
            <person name="Yuan Q."/>
            <person name="Ouyang S."/>
            <person name="Liu J."/>
            <person name="Jones K.M."/>
            <person name="Gansberger K."/>
            <person name="Moffat K."/>
            <person name="Hill J."/>
            <person name="Bera J."/>
            <person name="Fadrosh D."/>
            <person name="Jin S."/>
            <person name="Johri S."/>
            <person name="Kim M."/>
            <person name="Overton L."/>
            <person name="Reardon M."/>
            <person name="Tsitrin T."/>
            <person name="Vuong H."/>
            <person name="Weaver B."/>
            <person name="Ciecko A."/>
            <person name="Tallon L."/>
            <person name="Jackson J."/>
            <person name="Pai G."/>
            <person name="Aken S.V."/>
            <person name="Utterback T."/>
            <person name="Reidmuller S."/>
            <person name="Feldblyum T."/>
            <person name="Hsiao J."/>
            <person name="Zismann V."/>
            <person name="Iobst S."/>
            <person name="de Vazeille A.R."/>
            <person name="Buell C.R."/>
            <person name="Ying K."/>
            <person name="Li Y."/>
            <person name="Lu T."/>
            <person name="Huang Y."/>
            <person name="Zhao Q."/>
            <person name="Feng Q."/>
            <person name="Zhang L."/>
            <person name="Zhu J."/>
            <person name="Weng Q."/>
            <person name="Mu J."/>
            <person name="Lu Y."/>
            <person name="Fan D."/>
            <person name="Liu Y."/>
            <person name="Guan J."/>
            <person name="Zhang Y."/>
            <person name="Yu S."/>
            <person name="Liu X."/>
            <person name="Zhang Y."/>
            <person name="Hong G."/>
            <person name="Han B."/>
            <person name="Choisne N."/>
            <person name="Demange N."/>
            <person name="Orjeda G."/>
            <person name="Samain S."/>
            <person name="Cattolico L."/>
            <person name="Pelletier E."/>
            <person name="Couloux A."/>
            <person name="Segurens B."/>
            <person name="Wincker P."/>
            <person name="D'Hont A."/>
            <person name="Scarpelli C."/>
            <person name="Weissenbach J."/>
            <person name="Salanoubat M."/>
            <person name="Quetier F."/>
            <person name="Yu Y."/>
            <person name="Kim H.R."/>
            <person name="Rambo T."/>
            <person name="Currie J."/>
            <person name="Collura K."/>
            <person name="Luo M."/>
            <person name="Yang T."/>
            <person name="Ammiraju J.S.S."/>
            <person name="Engler F."/>
            <person name="Soderlund C."/>
            <person name="Wing R.A."/>
            <person name="Palmer L.E."/>
            <person name="de la Bastide M."/>
            <person name="Spiegel L."/>
            <person name="Nascimento L."/>
            <person name="Zutavern T."/>
            <person name="O'Shaughnessy A."/>
            <person name="Dike S."/>
            <person name="Dedhia N."/>
            <person name="Preston R."/>
            <person name="Balija V."/>
            <person name="McCombie W.R."/>
            <person name="Chow T."/>
            <person name="Chen H."/>
            <person name="Chung M."/>
            <person name="Chen C."/>
            <person name="Shaw J."/>
            <person name="Wu H."/>
            <person name="Hsiao K."/>
            <person name="Chao Y."/>
            <person name="Chu M."/>
            <person name="Cheng C."/>
            <person name="Hour A."/>
            <person name="Lee P."/>
            <person name="Lin S."/>
            <person name="Lin Y."/>
            <person name="Liou J."/>
            <person name="Liu S."/>
            <person name="Hsing Y."/>
            <person name="Raghuvanshi S."/>
            <person name="Mohanty A."/>
            <person name="Bharti A.K."/>
            <person name="Gaur A."/>
            <person name="Gupta V."/>
            <person name="Kumar D."/>
            <person name="Ravi V."/>
            <person name="Vij S."/>
            <person name="Kapur A."/>
            <person name="Khurana P."/>
            <person name="Khurana P."/>
            <person name="Khurana J.P."/>
            <person name="Tyagi A.K."/>
            <person name="Gaikwad K."/>
            <person name="Singh A."/>
            <person name="Dalal V."/>
            <person name="Srivastava S."/>
            <person name="Dixit A."/>
            <person name="Pal A.K."/>
            <person name="Ghazi I.A."/>
            <person name="Yadav M."/>
            <person name="Pandit A."/>
            <person name="Bhargava A."/>
            <person name="Sureshbabu K."/>
            <person name="Batra K."/>
            <person name="Sharma T.R."/>
            <person name="Mohapatra T."/>
            <person name="Singh N.K."/>
            <person name="Messing J."/>
            <person name="Nelson A.B."/>
            <person name="Fuks G."/>
            <person name="Kavchok S."/>
            <person name="Keizer G."/>
            <person name="Linton E."/>
            <person name="Llaca V."/>
            <person name="Song R."/>
            <person name="Tanyolac B."/>
            <person name="Young S."/>
            <person name="Ho-Il K."/>
            <person name="Hahn J.H."/>
            <person name="Sangsakoo G."/>
            <person name="Vanavichit A."/>
            <person name="de Mattos Luiz.A.T."/>
            <person name="Zimmer P.D."/>
            <person name="Malone G."/>
            <person name="Dellagostin O."/>
            <person name="de Oliveira A.C."/>
            <person name="Bevan M."/>
            <person name="Bancroft I."/>
            <person name="Minx P."/>
            <person name="Cordum H."/>
            <person name="Wilson R."/>
            <person name="Cheng Z."/>
            <person name="Jin W."/>
            <person name="Jiang J."/>
            <person name="Leong S.A."/>
            <person name="Iwama H."/>
            <person name="Gojobori T."/>
            <person name="Itoh T."/>
            <person name="Niimura Y."/>
            <person name="Fujii Y."/>
            <person name="Habara T."/>
            <person name="Sakai H."/>
            <person name="Sato Y."/>
            <person name="Wilson G."/>
            <person name="Kumar K."/>
            <person name="McCouch S."/>
            <person name="Juretic N."/>
            <person name="Hoen D."/>
            <person name="Wright S."/>
            <person name="Bruskiewich R."/>
            <person name="Bureau T."/>
            <person name="Miyao A."/>
            <person name="Hirochika H."/>
            <person name="Nishikawa T."/>
            <person name="Kadowaki K."/>
            <person name="Sugiura M."/>
            <person name="Burr B."/>
            <person name="Sasaki T."/>
        </authorList>
    </citation>
    <scope>NUCLEOTIDE SEQUENCE [LARGE SCALE GENOMIC DNA]</scope>
    <source>
        <strain evidence="2">cv. Nipponbare</strain>
    </source>
</reference>
<reference evidence="1 2" key="2">
    <citation type="journal article" date="2013" name="Plant Cell Physiol.">
        <title>Rice Annotation Project Database (RAP-DB): an integrative and interactive database for rice genomics.</title>
        <authorList>
            <person name="Sakai H."/>
            <person name="Lee S.S."/>
            <person name="Tanaka T."/>
            <person name="Numa H."/>
            <person name="Kim J."/>
            <person name="Kawahara Y."/>
            <person name="Wakimoto H."/>
            <person name="Yang C.C."/>
            <person name="Iwamoto M."/>
            <person name="Abe T."/>
            <person name="Yamada Y."/>
            <person name="Muto A."/>
            <person name="Inokuchi H."/>
            <person name="Ikemura T."/>
            <person name="Matsumoto T."/>
            <person name="Sasaki T."/>
            <person name="Itoh T."/>
        </authorList>
    </citation>
    <scope>NUCLEOTIDE SEQUENCE [LARGE SCALE GENOMIC DNA]</scope>
    <source>
        <strain evidence="2">cv. Nipponbare</strain>
    </source>
</reference>
<accession>A0A0P0V4Y6</accession>